<name>A0ABU8NHG0_9SPHI</name>
<dbReference type="Gene3D" id="3.30.870.10">
    <property type="entry name" value="Endonuclease Chain A"/>
    <property type="match status" value="1"/>
</dbReference>
<protein>
    <submittedName>
        <fullName evidence="2">Restriction endonuclease PLD domain-containing protein</fullName>
        <ecNumber evidence="2">3.1.21.-</ecNumber>
    </submittedName>
</protein>
<keyword evidence="3" id="KW-1185">Reference proteome</keyword>
<keyword evidence="2" id="KW-0540">Nuclease</keyword>
<keyword evidence="2" id="KW-0255">Endonuclease</keyword>
<evidence type="ECO:0000313" key="3">
    <source>
        <dbReference type="Proteomes" id="UP001378956"/>
    </source>
</evidence>
<dbReference type="EMBL" id="JBBEUB010000001">
    <property type="protein sequence ID" value="MEJ2901671.1"/>
    <property type="molecule type" value="Genomic_DNA"/>
</dbReference>
<organism evidence="2 3">
    <name type="scientific">Pedobacter panaciterrae</name>
    <dbReference type="NCBI Taxonomy" id="363849"/>
    <lineage>
        <taxon>Bacteria</taxon>
        <taxon>Pseudomonadati</taxon>
        <taxon>Bacteroidota</taxon>
        <taxon>Sphingobacteriia</taxon>
        <taxon>Sphingobacteriales</taxon>
        <taxon>Sphingobacteriaceae</taxon>
        <taxon>Pedobacter</taxon>
    </lineage>
</organism>
<dbReference type="InterPro" id="IPR019065">
    <property type="entry name" value="RE_NgoFVII_N"/>
</dbReference>
<feature type="domain" description="Restriction endonuclease type II NgoFVII N-terminal" evidence="1">
    <location>
        <begin position="17"/>
        <end position="140"/>
    </location>
</feature>
<dbReference type="Proteomes" id="UP001378956">
    <property type="component" value="Unassembled WGS sequence"/>
</dbReference>
<keyword evidence="2" id="KW-0378">Hydrolase</keyword>
<dbReference type="GO" id="GO:0004519">
    <property type="term" value="F:endonuclease activity"/>
    <property type="evidence" value="ECO:0007669"/>
    <property type="project" value="UniProtKB-KW"/>
</dbReference>
<dbReference type="GO" id="GO:0016787">
    <property type="term" value="F:hydrolase activity"/>
    <property type="evidence" value="ECO:0007669"/>
    <property type="project" value="UniProtKB-KW"/>
</dbReference>
<dbReference type="RefSeq" id="WP_337715475.1">
    <property type="nucleotide sequence ID" value="NZ_JBBEUB010000001.1"/>
</dbReference>
<proteinExistence type="predicted"/>
<reference evidence="2 3" key="1">
    <citation type="submission" date="2024-03" db="EMBL/GenBank/DDBJ databases">
        <title>Sequence of Lycoming College Course Isolates.</title>
        <authorList>
            <person name="Plotts O."/>
            <person name="Newman J."/>
        </authorList>
    </citation>
    <scope>NUCLEOTIDE SEQUENCE [LARGE SCALE GENOMIC DNA]</scope>
    <source>
        <strain evidence="2 3">CJB-3</strain>
    </source>
</reference>
<accession>A0ABU8NHG0</accession>
<gene>
    <name evidence="2" type="ORF">WAE58_04520</name>
</gene>
<dbReference type="SUPFAM" id="SSF56024">
    <property type="entry name" value="Phospholipase D/nuclease"/>
    <property type="match status" value="1"/>
</dbReference>
<dbReference type="Pfam" id="PF09565">
    <property type="entry name" value="RE_NgoFVII"/>
    <property type="match status" value="1"/>
</dbReference>
<comment type="caution">
    <text evidence="2">The sequence shown here is derived from an EMBL/GenBank/DDBJ whole genome shotgun (WGS) entry which is preliminary data.</text>
</comment>
<sequence>MYTINNRTPDNHLARVKESFLKADQALIVSPFLSADMSFFSFDELVHLRKLTLVTRLKPYTLDQYDKVDFLLDLFAFGSKHDIEIEVMIDNFLHGKVYVGIKDGLFQEAIITSANFNHHGLVINNEWGVSLEDEAEIALMVKEIYRNVFLEQLDEMKLLEFTKLLGQNPRPKRPKEMGLNLVKHLAVLPNPLHIAGKTTYWLKPIGVTGNPVRWGESFGQKEYPMHFHENPAGVRIGHIIIAYAVGHNNILSVYEVTSQTMNTGIANDRWPFYVMGKNLTPHYGHEWYQHNFTNRDQRNEAITLGKFSVTPSGKDSYGRLNHGGDKLRITPEFANYVIDKLMVINQQISERSRQEAD</sequence>
<evidence type="ECO:0000313" key="2">
    <source>
        <dbReference type="EMBL" id="MEJ2901671.1"/>
    </source>
</evidence>
<evidence type="ECO:0000259" key="1">
    <source>
        <dbReference type="Pfam" id="PF09565"/>
    </source>
</evidence>
<dbReference type="EC" id="3.1.21.-" evidence="2"/>